<keyword evidence="2" id="KW-0732">Signal</keyword>
<reference evidence="5" key="1">
    <citation type="submission" date="2016-06" db="UniProtKB">
        <authorList>
            <consortium name="WormBaseParasite"/>
        </authorList>
    </citation>
    <scope>IDENTIFICATION</scope>
</reference>
<dbReference type="WBParaSite" id="SSLN_0001085901-mRNA-1">
    <property type="protein sequence ID" value="SSLN_0001085901-mRNA-1"/>
    <property type="gene ID" value="SSLN_0001085901"/>
</dbReference>
<sequence>MYGLNKFLTWSCSAASTLVLTLHQPSVPTPVSGCHNWVMTLSHQSATSHNGLTATSVSVVPSQSQENLRQGRAQVAGAAGAAPGCTTTPDSDPTEWECNKGYIKKEPLQPDSQSASQPLHTKHTLG</sequence>
<evidence type="ECO:0000313" key="4">
    <source>
        <dbReference type="Proteomes" id="UP000275846"/>
    </source>
</evidence>
<dbReference type="Proteomes" id="UP000275846">
    <property type="component" value="Unassembled WGS sequence"/>
</dbReference>
<feature type="compositionally biased region" description="Polar residues" evidence="1">
    <location>
        <begin position="110"/>
        <end position="119"/>
    </location>
</feature>
<reference evidence="3 4" key="2">
    <citation type="submission" date="2018-11" db="EMBL/GenBank/DDBJ databases">
        <authorList>
            <consortium name="Pathogen Informatics"/>
        </authorList>
    </citation>
    <scope>NUCLEOTIDE SEQUENCE [LARGE SCALE GENOMIC DNA]</scope>
    <source>
        <strain evidence="3 4">NST_G2</strain>
    </source>
</reference>
<feature type="chain" id="PRO_5043141411" evidence="2">
    <location>
        <begin position="16"/>
        <end position="126"/>
    </location>
</feature>
<proteinExistence type="predicted"/>
<evidence type="ECO:0000313" key="5">
    <source>
        <dbReference type="WBParaSite" id="SSLN_0001085901-mRNA-1"/>
    </source>
</evidence>
<feature type="signal peptide" evidence="2">
    <location>
        <begin position="1"/>
        <end position="15"/>
    </location>
</feature>
<keyword evidence="4" id="KW-1185">Reference proteome</keyword>
<gene>
    <name evidence="3" type="ORF">SSLN_LOCUS10454</name>
</gene>
<name>A0A183T1V6_SCHSO</name>
<evidence type="ECO:0000256" key="1">
    <source>
        <dbReference type="SAM" id="MobiDB-lite"/>
    </source>
</evidence>
<dbReference type="EMBL" id="UYSU01035890">
    <property type="protein sequence ID" value="VDL96839.1"/>
    <property type="molecule type" value="Genomic_DNA"/>
</dbReference>
<evidence type="ECO:0000313" key="3">
    <source>
        <dbReference type="EMBL" id="VDL96839.1"/>
    </source>
</evidence>
<organism evidence="5">
    <name type="scientific">Schistocephalus solidus</name>
    <name type="common">Tapeworm</name>
    <dbReference type="NCBI Taxonomy" id="70667"/>
    <lineage>
        <taxon>Eukaryota</taxon>
        <taxon>Metazoa</taxon>
        <taxon>Spiralia</taxon>
        <taxon>Lophotrochozoa</taxon>
        <taxon>Platyhelminthes</taxon>
        <taxon>Cestoda</taxon>
        <taxon>Eucestoda</taxon>
        <taxon>Diphyllobothriidea</taxon>
        <taxon>Diphyllobothriidae</taxon>
        <taxon>Schistocephalus</taxon>
    </lineage>
</organism>
<protein>
    <submittedName>
        <fullName evidence="5">Secreted protein</fullName>
    </submittedName>
</protein>
<feature type="region of interest" description="Disordered" evidence="1">
    <location>
        <begin position="74"/>
        <end position="126"/>
    </location>
</feature>
<accession>A0A183T1V6</accession>
<evidence type="ECO:0000256" key="2">
    <source>
        <dbReference type="SAM" id="SignalP"/>
    </source>
</evidence>
<dbReference type="AlphaFoldDB" id="A0A183T1V6"/>